<feature type="transmembrane region" description="Helical" evidence="1">
    <location>
        <begin position="44"/>
        <end position="63"/>
    </location>
</feature>
<name>A0A928V0N8_9SPHI</name>
<protein>
    <submittedName>
        <fullName evidence="2">Uncharacterized protein</fullName>
    </submittedName>
</protein>
<evidence type="ECO:0000313" key="3">
    <source>
        <dbReference type="Proteomes" id="UP000616201"/>
    </source>
</evidence>
<dbReference type="RefSeq" id="WP_196936420.1">
    <property type="nucleotide sequence ID" value="NZ_MU158698.1"/>
</dbReference>
<accession>A0A928V0N8</accession>
<reference evidence="2" key="1">
    <citation type="submission" date="2018-02" db="EMBL/GenBank/DDBJ databases">
        <authorList>
            <person name="Vasarhelyi B.M."/>
            <person name="Deshmukh S."/>
            <person name="Balint B."/>
            <person name="Kukolya J."/>
        </authorList>
    </citation>
    <scope>NUCLEOTIDE SEQUENCE</scope>
    <source>
        <strain evidence="2">KB22</strain>
    </source>
</reference>
<organism evidence="2 3">
    <name type="scientific">Sphingobacterium hungaricum</name>
    <dbReference type="NCBI Taxonomy" id="2082723"/>
    <lineage>
        <taxon>Bacteria</taxon>
        <taxon>Pseudomonadati</taxon>
        <taxon>Bacteroidota</taxon>
        <taxon>Sphingobacteriia</taxon>
        <taxon>Sphingobacteriales</taxon>
        <taxon>Sphingobacteriaceae</taxon>
        <taxon>Sphingobacterium</taxon>
    </lineage>
</organism>
<keyword evidence="3" id="KW-1185">Reference proteome</keyword>
<keyword evidence="1" id="KW-0812">Transmembrane</keyword>
<evidence type="ECO:0000313" key="2">
    <source>
        <dbReference type="EMBL" id="MBE8714332.1"/>
    </source>
</evidence>
<dbReference type="Proteomes" id="UP000616201">
    <property type="component" value="Unassembled WGS sequence"/>
</dbReference>
<dbReference type="EMBL" id="PRDK01000006">
    <property type="protein sequence ID" value="MBE8714332.1"/>
    <property type="molecule type" value="Genomic_DNA"/>
</dbReference>
<evidence type="ECO:0000256" key="1">
    <source>
        <dbReference type="SAM" id="Phobius"/>
    </source>
</evidence>
<keyword evidence="1" id="KW-1133">Transmembrane helix</keyword>
<keyword evidence="1" id="KW-0472">Membrane</keyword>
<proteinExistence type="predicted"/>
<sequence>MLSTIFFLFFFGFFLWYNSSKKARWKTKSNFLTALEKDEKLSKAYVAIIFLIATALCIFQLGWMSGIMAAICAIMAMGSLIVLVFPFNYIRLPQLIGLYVVCLILEFTI</sequence>
<comment type="caution">
    <text evidence="2">The sequence shown here is derived from an EMBL/GenBank/DDBJ whole genome shotgun (WGS) entry which is preliminary data.</text>
</comment>
<gene>
    <name evidence="2" type="ORF">C4F49_11620</name>
</gene>
<feature type="transmembrane region" description="Helical" evidence="1">
    <location>
        <begin position="70"/>
        <end position="90"/>
    </location>
</feature>
<dbReference type="AlphaFoldDB" id="A0A928V0N8"/>